<dbReference type="Gene3D" id="3.30.70.100">
    <property type="match status" value="1"/>
</dbReference>
<dbReference type="InterPro" id="IPR017968">
    <property type="entry name" value="Acylphosphatase_CS"/>
</dbReference>
<gene>
    <name evidence="8" type="ORF">SAMN05880501_108111</name>
</gene>
<evidence type="ECO:0000256" key="4">
    <source>
        <dbReference type="ARBA" id="ARBA00047645"/>
    </source>
</evidence>
<evidence type="ECO:0000256" key="2">
    <source>
        <dbReference type="ARBA" id="ARBA00012150"/>
    </source>
</evidence>
<proteinExistence type="inferred from homology"/>
<sequence>MLKKIRDGYIFWHANQFKVPQFSPSPITRKRITFNGKVQNVGFRLEVFFIAERLHLTGWVKNMEDGSVEGEFQGEESKIDFLVSCMQSLKRASVQQLTTSELPICENEKDFIIIR</sequence>
<dbReference type="AlphaFoldDB" id="A0A285T2M6"/>
<evidence type="ECO:0000313" key="8">
    <source>
        <dbReference type="EMBL" id="SOC15584.1"/>
    </source>
</evidence>
<name>A0A285T2M6_9BACL</name>
<dbReference type="EMBL" id="OBMQ01000008">
    <property type="protein sequence ID" value="SOC15584.1"/>
    <property type="molecule type" value="Genomic_DNA"/>
</dbReference>
<protein>
    <recommendedName>
        <fullName evidence="3 5">acylphosphatase</fullName>
        <ecNumber evidence="2 5">3.6.1.7</ecNumber>
    </recommendedName>
</protein>
<evidence type="ECO:0000259" key="7">
    <source>
        <dbReference type="PROSITE" id="PS51160"/>
    </source>
</evidence>
<keyword evidence="9" id="KW-1185">Reference proteome</keyword>
<dbReference type="PANTHER" id="PTHR47268">
    <property type="entry name" value="ACYLPHOSPHATASE"/>
    <property type="match status" value="1"/>
</dbReference>
<dbReference type="PANTHER" id="PTHR47268:SF4">
    <property type="entry name" value="ACYLPHOSPHATASE"/>
    <property type="match status" value="1"/>
</dbReference>
<dbReference type="InterPro" id="IPR020456">
    <property type="entry name" value="Acylphosphatase"/>
</dbReference>
<organism evidence="8 9">
    <name type="scientific">Ureibacillus xyleni</name>
    <dbReference type="NCBI Taxonomy" id="614648"/>
    <lineage>
        <taxon>Bacteria</taxon>
        <taxon>Bacillati</taxon>
        <taxon>Bacillota</taxon>
        <taxon>Bacilli</taxon>
        <taxon>Bacillales</taxon>
        <taxon>Caryophanaceae</taxon>
        <taxon>Ureibacillus</taxon>
    </lineage>
</organism>
<evidence type="ECO:0000256" key="1">
    <source>
        <dbReference type="ARBA" id="ARBA00005614"/>
    </source>
</evidence>
<dbReference type="PROSITE" id="PS51160">
    <property type="entry name" value="ACYLPHOSPHATASE_3"/>
    <property type="match status" value="1"/>
</dbReference>
<keyword evidence="5" id="KW-0378">Hydrolase</keyword>
<evidence type="ECO:0000256" key="3">
    <source>
        <dbReference type="ARBA" id="ARBA00015991"/>
    </source>
</evidence>
<dbReference type="SUPFAM" id="SSF54975">
    <property type="entry name" value="Acylphosphatase/BLUF domain-like"/>
    <property type="match status" value="1"/>
</dbReference>
<dbReference type="Pfam" id="PF00708">
    <property type="entry name" value="Acylphosphatase"/>
    <property type="match status" value="1"/>
</dbReference>
<dbReference type="EC" id="3.6.1.7" evidence="2 5"/>
<dbReference type="GO" id="GO:0003998">
    <property type="term" value="F:acylphosphatase activity"/>
    <property type="evidence" value="ECO:0007669"/>
    <property type="project" value="UniProtKB-EC"/>
</dbReference>
<reference evidence="9" key="1">
    <citation type="submission" date="2017-08" db="EMBL/GenBank/DDBJ databases">
        <authorList>
            <person name="Varghese N."/>
            <person name="Submissions S."/>
        </authorList>
    </citation>
    <scope>NUCLEOTIDE SEQUENCE [LARGE SCALE GENOMIC DNA]</scope>
    <source>
        <strain evidence="9">JC22</strain>
    </source>
</reference>
<comment type="similarity">
    <text evidence="1 6">Belongs to the acylphosphatase family.</text>
</comment>
<feature type="domain" description="Acylphosphatase-like" evidence="7">
    <location>
        <begin position="29"/>
        <end position="115"/>
    </location>
</feature>
<dbReference type="Proteomes" id="UP000219636">
    <property type="component" value="Unassembled WGS sequence"/>
</dbReference>
<evidence type="ECO:0000256" key="6">
    <source>
        <dbReference type="RuleBase" id="RU004168"/>
    </source>
</evidence>
<dbReference type="InterPro" id="IPR036046">
    <property type="entry name" value="Acylphosphatase-like_dom_sf"/>
</dbReference>
<accession>A0A285T2M6</accession>
<comment type="catalytic activity">
    <reaction evidence="4 5">
        <text>an acyl phosphate + H2O = a carboxylate + phosphate + H(+)</text>
        <dbReference type="Rhea" id="RHEA:14965"/>
        <dbReference type="ChEBI" id="CHEBI:15377"/>
        <dbReference type="ChEBI" id="CHEBI:15378"/>
        <dbReference type="ChEBI" id="CHEBI:29067"/>
        <dbReference type="ChEBI" id="CHEBI:43474"/>
        <dbReference type="ChEBI" id="CHEBI:59918"/>
        <dbReference type="EC" id="3.6.1.7"/>
    </reaction>
</comment>
<feature type="active site" evidence="5">
    <location>
        <position position="62"/>
    </location>
</feature>
<feature type="active site" evidence="5">
    <location>
        <position position="44"/>
    </location>
</feature>
<evidence type="ECO:0000256" key="5">
    <source>
        <dbReference type="PROSITE-ProRule" id="PRU00520"/>
    </source>
</evidence>
<evidence type="ECO:0000313" key="9">
    <source>
        <dbReference type="Proteomes" id="UP000219636"/>
    </source>
</evidence>
<dbReference type="PROSITE" id="PS00151">
    <property type="entry name" value="ACYLPHOSPHATASE_2"/>
    <property type="match status" value="1"/>
</dbReference>
<dbReference type="InterPro" id="IPR001792">
    <property type="entry name" value="Acylphosphatase-like_dom"/>
</dbReference>